<dbReference type="Proteomes" id="UP000054740">
    <property type="component" value="Unassembled WGS sequence"/>
</dbReference>
<evidence type="ECO:0000313" key="1">
    <source>
        <dbReference type="EMBL" id="SAL66180.1"/>
    </source>
</evidence>
<keyword evidence="2" id="KW-1185">Reference proteome</keyword>
<dbReference type="AlphaFoldDB" id="A0A158JCX9"/>
<protein>
    <submittedName>
        <fullName evidence="1">TOPRIM domain-containing protein</fullName>
    </submittedName>
</protein>
<evidence type="ECO:0000313" key="2">
    <source>
        <dbReference type="Proteomes" id="UP000054740"/>
    </source>
</evidence>
<proteinExistence type="predicted"/>
<organism evidence="1 2">
    <name type="scientific">Caballeronia cordobensis</name>
    <name type="common">Burkholderia cordobensis</name>
    <dbReference type="NCBI Taxonomy" id="1353886"/>
    <lineage>
        <taxon>Bacteria</taxon>
        <taxon>Pseudomonadati</taxon>
        <taxon>Pseudomonadota</taxon>
        <taxon>Betaproteobacteria</taxon>
        <taxon>Burkholderiales</taxon>
        <taxon>Burkholderiaceae</taxon>
        <taxon>Caballeronia</taxon>
    </lineage>
</organism>
<dbReference type="InterPro" id="IPR027417">
    <property type="entry name" value="P-loop_NTPase"/>
</dbReference>
<dbReference type="SUPFAM" id="SSF52540">
    <property type="entry name" value="P-loop containing nucleoside triphosphate hydrolases"/>
    <property type="match status" value="1"/>
</dbReference>
<dbReference type="Pfam" id="PF13481">
    <property type="entry name" value="AAA_25"/>
    <property type="match status" value="1"/>
</dbReference>
<reference evidence="2" key="1">
    <citation type="submission" date="2016-01" db="EMBL/GenBank/DDBJ databases">
        <authorList>
            <person name="Peeters C."/>
        </authorList>
    </citation>
    <scope>NUCLEOTIDE SEQUENCE [LARGE SCALE GENOMIC DNA]</scope>
</reference>
<accession>A0A158JCX9</accession>
<name>A0A158JCX9_CABCO</name>
<dbReference type="Gene3D" id="3.40.50.300">
    <property type="entry name" value="P-loop containing nucleotide triphosphate hydrolases"/>
    <property type="match status" value="1"/>
</dbReference>
<dbReference type="RefSeq" id="WP_053568724.1">
    <property type="nucleotide sequence ID" value="NZ_FCNY02000023.1"/>
</dbReference>
<gene>
    <name evidence="1" type="ORF">AWB70_06255</name>
</gene>
<sequence length="402" mass="43559">MRNADDLTRCAALIEFNDMRRQHIDAATLRAAKPDAAKANSESKRAHTTNAARVILQRAADVQPQPIRWLWPDWLPAGKLTILAGAAGRGKTTLALAFAAVVSRGGRWPDGSACADGGNVLVWSSEDDVSDTLVPRLILAGADLNRVHFVCNVKSADGELMPFDPARDMPLLSEQIAEIGGARLLLVDPVLSAVSGDAHRANDVRRNLQPLVDLAAAHGCAVIGISHFSKGTQGRTPVERVLGSQAFGALARMVLVTAKDEGAERRILARAKSNVAPDDGGFAYRLERREALPGIVSNCVEWGERIEGSAREILNEVERDPDMGGEFTERDEAAAFLRSLLSDGPLAAKQIESDARGAGHAWRTIERAKRDMDIEARKIGQKWVWALPSEDRQPDAEDRQAD</sequence>
<dbReference type="EMBL" id="FCNY02000023">
    <property type="protein sequence ID" value="SAL66180.1"/>
    <property type="molecule type" value="Genomic_DNA"/>
</dbReference>